<gene>
    <name evidence="2" type="ORF">SAMN02746019_00009080</name>
</gene>
<dbReference type="Pfam" id="PF04326">
    <property type="entry name" value="SLFN_AlbA_2"/>
    <property type="match status" value="1"/>
</dbReference>
<dbReference type="EMBL" id="FYEK01000027">
    <property type="protein sequence ID" value="SNB64999.1"/>
    <property type="molecule type" value="Genomic_DNA"/>
</dbReference>
<dbReference type="InterPro" id="IPR036388">
    <property type="entry name" value="WH-like_DNA-bd_sf"/>
</dbReference>
<dbReference type="Gene3D" id="1.10.10.10">
    <property type="entry name" value="Winged helix-like DNA-binding domain superfamily/Winged helix DNA-binding domain"/>
    <property type="match status" value="1"/>
</dbReference>
<dbReference type="AlphaFoldDB" id="A0A212QZ38"/>
<organism evidence="2 3">
    <name type="scientific">Thermoflexus hugenholtzii JAD2</name>
    <dbReference type="NCBI Taxonomy" id="877466"/>
    <lineage>
        <taxon>Bacteria</taxon>
        <taxon>Bacillati</taxon>
        <taxon>Chloroflexota</taxon>
        <taxon>Thermoflexia</taxon>
        <taxon>Thermoflexales</taxon>
        <taxon>Thermoflexaceae</taxon>
        <taxon>Thermoflexus</taxon>
    </lineage>
</organism>
<dbReference type="PANTHER" id="PTHR30595:SF6">
    <property type="entry name" value="SCHLAFEN ALBA-2 DOMAIN-CONTAINING PROTEIN"/>
    <property type="match status" value="1"/>
</dbReference>
<accession>A0A212QZ38</accession>
<dbReference type="PANTHER" id="PTHR30595">
    <property type="entry name" value="GLPR-RELATED TRANSCRIPTIONAL REPRESSOR"/>
    <property type="match status" value="1"/>
</dbReference>
<proteinExistence type="predicted"/>
<keyword evidence="2" id="KW-0378">Hydrolase</keyword>
<keyword evidence="2" id="KW-0067">ATP-binding</keyword>
<dbReference type="InterPro" id="IPR038475">
    <property type="entry name" value="RecG_C_sf"/>
</dbReference>
<reference evidence="3" key="1">
    <citation type="submission" date="2017-06" db="EMBL/GenBank/DDBJ databases">
        <authorList>
            <person name="Varghese N."/>
            <person name="Submissions S."/>
        </authorList>
    </citation>
    <scope>NUCLEOTIDE SEQUENCE [LARGE SCALE GENOMIC DNA]</scope>
    <source>
        <strain evidence="3">JAD2</strain>
    </source>
</reference>
<dbReference type="GO" id="GO:0004386">
    <property type="term" value="F:helicase activity"/>
    <property type="evidence" value="ECO:0007669"/>
    <property type="project" value="UniProtKB-KW"/>
</dbReference>
<feature type="domain" description="Schlafen AlbA-2" evidence="1">
    <location>
        <begin position="22"/>
        <end position="115"/>
    </location>
</feature>
<dbReference type="InParanoid" id="A0A212QZ38"/>
<dbReference type="Gene3D" id="3.30.565.60">
    <property type="match status" value="1"/>
</dbReference>
<dbReference type="InterPro" id="IPR036390">
    <property type="entry name" value="WH_DNA-bd_sf"/>
</dbReference>
<dbReference type="OrthoDB" id="320597at2"/>
<keyword evidence="2" id="KW-0347">Helicase</keyword>
<dbReference type="InterPro" id="IPR007421">
    <property type="entry name" value="Schlafen_AlbA_2_dom"/>
</dbReference>
<dbReference type="Pfam" id="PF13749">
    <property type="entry name" value="HATPase_c_4"/>
    <property type="match status" value="1"/>
</dbReference>
<evidence type="ECO:0000259" key="1">
    <source>
        <dbReference type="Pfam" id="PF04326"/>
    </source>
</evidence>
<name>A0A212QZ38_9CHLR</name>
<evidence type="ECO:0000313" key="3">
    <source>
        <dbReference type="Proteomes" id="UP000197025"/>
    </source>
</evidence>
<dbReference type="InterPro" id="IPR038461">
    <property type="entry name" value="Schlafen_AlbA_2_dom_sf"/>
</dbReference>
<dbReference type="Gene3D" id="3.30.950.30">
    <property type="entry name" value="Schlafen, AAA domain"/>
    <property type="match status" value="1"/>
</dbReference>
<protein>
    <submittedName>
        <fullName evidence="2">ATP-dependent DNA helicase RecG</fullName>
    </submittedName>
</protein>
<keyword evidence="3" id="KW-1185">Reference proteome</keyword>
<sequence length="451" mass="50696">MGEGWRRPGALQAFLREPDPEAMAETLVAFANTDGGALLIGVDPEGRAVGVDPQEVEDALRRALAQCRPPVKTRWEQGEVDGRTVIILHVPRSPELHSLADGRVLIRRGAENRPLEGREIQQLAATKAVGDYEAEVVPGAGREDLDEAMIEEYVSKREARQRRRISGTVEDLLVEIGALTPDGRPTVAGILLFGKQPQRFLPQSGVVFVKFPGVGLQGEGGLPGYARREEIGGPLARVIERAWEVVWEEMQLGAVVRGLEREERPEYPPFAVREAIVNAVCHRDYRLRGRRIEIRKFADRLEVISPGGLPGHITLDNIVEEHYSRNPRIVSGLFYWGYIEELGLGIDRMIEEMVRAGHPQPKFQETPYSFTVTLYNRQERPPIPAGEPPMNERQLKALQYVREHGRITNREYQQLCPGVSPETLRLDLADLVRRGILLKIGDKRGTYYILK</sequence>
<keyword evidence="2" id="KW-0547">Nucleotide-binding</keyword>
<dbReference type="Proteomes" id="UP000197025">
    <property type="component" value="Unassembled WGS sequence"/>
</dbReference>
<dbReference type="SUPFAM" id="SSF46785">
    <property type="entry name" value="Winged helix' DNA-binding domain"/>
    <property type="match status" value="1"/>
</dbReference>
<dbReference type="RefSeq" id="WP_088571153.1">
    <property type="nucleotide sequence ID" value="NZ_FYEK01000027.1"/>
</dbReference>
<evidence type="ECO:0000313" key="2">
    <source>
        <dbReference type="EMBL" id="SNB64999.1"/>
    </source>
</evidence>